<evidence type="ECO:0000256" key="1">
    <source>
        <dbReference type="ARBA" id="ARBA00022598"/>
    </source>
</evidence>
<keyword evidence="1" id="KW-0436">Ligase</keyword>
<protein>
    <submittedName>
        <fullName evidence="4">CoA-binding protein</fullName>
    </submittedName>
</protein>
<proteinExistence type="predicted"/>
<feature type="domain" description="CoA-binding" evidence="3">
    <location>
        <begin position="1"/>
        <end position="97"/>
    </location>
</feature>
<dbReference type="EMBL" id="LBFC01000003">
    <property type="protein sequence ID" value="ONN27965.1"/>
    <property type="molecule type" value="Genomic_DNA"/>
</dbReference>
<dbReference type="SUPFAM" id="SSF52210">
    <property type="entry name" value="Succinyl-CoA synthetase domains"/>
    <property type="match status" value="1"/>
</dbReference>
<dbReference type="PROSITE" id="PS00399">
    <property type="entry name" value="SUCCINYL_COA_LIG_2"/>
    <property type="match status" value="1"/>
</dbReference>
<dbReference type="PRINTS" id="PR01798">
    <property type="entry name" value="SCOASYNTHASE"/>
</dbReference>
<evidence type="ECO:0000256" key="2">
    <source>
        <dbReference type="ARBA" id="ARBA00022741"/>
    </source>
</evidence>
<dbReference type="SMART" id="SM00881">
    <property type="entry name" value="CoA_binding"/>
    <property type="match status" value="1"/>
</dbReference>
<dbReference type="InterPro" id="IPR016102">
    <property type="entry name" value="Succinyl-CoA_synth-like"/>
</dbReference>
<dbReference type="Gene3D" id="3.40.50.261">
    <property type="entry name" value="Succinyl-CoA synthetase domains"/>
    <property type="match status" value="1"/>
</dbReference>
<dbReference type="PANTHER" id="PTHR11117:SF2">
    <property type="entry name" value="SUCCINATE--COA LIGASE [ADP_GDP-FORMING] SUBUNIT ALPHA, MITOCHONDRIAL"/>
    <property type="match status" value="1"/>
</dbReference>
<dbReference type="Pfam" id="PF02629">
    <property type="entry name" value="CoA_binding"/>
    <property type="match status" value="1"/>
</dbReference>
<dbReference type="InterPro" id="IPR017440">
    <property type="entry name" value="Cit_synth/succinyl-CoA_lig_AS"/>
</dbReference>
<dbReference type="Proteomes" id="UP000242616">
    <property type="component" value="Unassembled WGS sequence"/>
</dbReference>
<dbReference type="RefSeq" id="WP_075665207.1">
    <property type="nucleotide sequence ID" value="NZ_LBFC01000003.1"/>
</dbReference>
<comment type="caution">
    <text evidence="4">The sequence shown here is derived from an EMBL/GenBank/DDBJ whole genome shotgun (WGS) entry which is preliminary data.</text>
</comment>
<dbReference type="Pfam" id="PF00549">
    <property type="entry name" value="Ligase_CoA"/>
    <property type="match status" value="1"/>
</dbReference>
<accession>A0ABX3IJG8</accession>
<evidence type="ECO:0000313" key="4">
    <source>
        <dbReference type="EMBL" id="ONN27965.1"/>
    </source>
</evidence>
<keyword evidence="2" id="KW-0547">Nucleotide-binding</keyword>
<dbReference type="PIRSF" id="PIRSF001553">
    <property type="entry name" value="SucCS_alpha"/>
    <property type="match status" value="1"/>
</dbReference>
<evidence type="ECO:0000259" key="3">
    <source>
        <dbReference type="SMART" id="SM00881"/>
    </source>
</evidence>
<sequence>MINGTERVCVQGITGKYGSFHTKKMLKYGTNIVCGVSKNTKIKEIEHVPVLHNMYDAVEKFSCDTSIVFVPAKFAKDAIFEAIDAGIKKIITITEHIPQMDMLEIYKYAKSKNVTFVGPNCPGIILPGVSKIGIMPENAFKPGDVAIISKSGTLMYEIANFISKKSTGIKIGIGLGGDPIIGTSVYEALLYVSKLNPRKIIIISEIGGNEEILDVERFLNKGYNSNIQFFFAGRTAPKGKRMGHAGAIVEGLEGTIEFKEKKLENLNIPVAKYIENLLG</sequence>
<dbReference type="InterPro" id="IPR036291">
    <property type="entry name" value="NAD(P)-bd_dom_sf"/>
</dbReference>
<dbReference type="SUPFAM" id="SSF51735">
    <property type="entry name" value="NAD(P)-binding Rossmann-fold domains"/>
    <property type="match status" value="1"/>
</dbReference>
<reference evidence="4 5" key="1">
    <citation type="submission" date="2015-06" db="EMBL/GenBank/DDBJ databases">
        <title>Genome sequencing of Thermotogales isolates from hydrothermal vents.</title>
        <authorList>
            <person name="Haverkamp T.H."/>
            <person name="Kublanov I.V."/>
            <person name="Nesbo C.L."/>
        </authorList>
    </citation>
    <scope>NUCLEOTIDE SEQUENCE [LARGE SCALE GENOMIC DNA]</scope>
    <source>
        <strain evidence="5">ik275mar</strain>
    </source>
</reference>
<organism evidence="4 5">
    <name type="scientific">Thermosipho affectus</name>
    <dbReference type="NCBI Taxonomy" id="660294"/>
    <lineage>
        <taxon>Bacteria</taxon>
        <taxon>Thermotogati</taxon>
        <taxon>Thermotogota</taxon>
        <taxon>Thermotogae</taxon>
        <taxon>Thermotogales</taxon>
        <taxon>Fervidobacteriaceae</taxon>
        <taxon>Thermosipho</taxon>
    </lineage>
</organism>
<dbReference type="InterPro" id="IPR003781">
    <property type="entry name" value="CoA-bd"/>
</dbReference>
<evidence type="ECO:0000313" key="5">
    <source>
        <dbReference type="Proteomes" id="UP000242616"/>
    </source>
</evidence>
<keyword evidence="5" id="KW-1185">Reference proteome</keyword>
<name>A0ABX3IJG8_9BACT</name>
<dbReference type="InterPro" id="IPR005810">
    <property type="entry name" value="CoA_lig_alpha"/>
</dbReference>
<dbReference type="PANTHER" id="PTHR11117">
    <property type="entry name" value="SUCCINYL-COA LIGASE SUBUNIT ALPHA"/>
    <property type="match status" value="1"/>
</dbReference>
<dbReference type="Gene3D" id="3.40.50.720">
    <property type="entry name" value="NAD(P)-binding Rossmann-like Domain"/>
    <property type="match status" value="1"/>
</dbReference>
<gene>
    <name evidence="4" type="ORF">XJ44_00900</name>
</gene>
<dbReference type="InterPro" id="IPR005811">
    <property type="entry name" value="SUCC_ACL_C"/>
</dbReference>